<dbReference type="GO" id="GO:0016740">
    <property type="term" value="F:transferase activity"/>
    <property type="evidence" value="ECO:0007669"/>
    <property type="project" value="UniProtKB-KW"/>
</dbReference>
<dbReference type="GO" id="GO:0050567">
    <property type="term" value="F:glutaminyl-tRNA synthase (glutamine-hydrolyzing) activity"/>
    <property type="evidence" value="ECO:0007669"/>
    <property type="project" value="UniProtKB-UniRule"/>
</dbReference>
<name>A0A090DYM2_9BACT</name>
<dbReference type="NCBIfam" id="TIGR00135">
    <property type="entry name" value="gatC"/>
    <property type="match status" value="1"/>
</dbReference>
<dbReference type="SUPFAM" id="SSF141000">
    <property type="entry name" value="Glu-tRNAGln amidotransferase C subunit"/>
    <property type="match status" value="1"/>
</dbReference>
<dbReference type="GO" id="GO:0050566">
    <property type="term" value="F:asparaginyl-tRNA synthase (glutamine-hydrolyzing) activity"/>
    <property type="evidence" value="ECO:0007669"/>
    <property type="project" value="RHEA"/>
</dbReference>
<dbReference type="GO" id="GO:0070681">
    <property type="term" value="P:glutaminyl-tRNAGln biosynthesis via transamidation"/>
    <property type="evidence" value="ECO:0007669"/>
    <property type="project" value="TreeGrafter"/>
</dbReference>
<dbReference type="OrthoDB" id="18187at2"/>
<keyword evidence="1" id="KW-0648">Protein biosynthesis</keyword>
<accession>A0A090DYM2</accession>
<protein>
    <recommendedName>
        <fullName evidence="1">Aspartyl/glutamyl-tRNA(Asn/Gln) amidotransferase subunit C</fullName>
        <shortName evidence="1">Asp/Glu-ADT subunit C</shortName>
        <ecNumber evidence="1">6.3.5.-</ecNumber>
    </recommendedName>
</protein>
<organism evidence="2 3">
    <name type="scientific">Candidatus Criblamydia sequanensis CRIB-18</name>
    <dbReference type="NCBI Taxonomy" id="1437425"/>
    <lineage>
        <taxon>Bacteria</taxon>
        <taxon>Pseudomonadati</taxon>
        <taxon>Chlamydiota</taxon>
        <taxon>Chlamydiia</taxon>
        <taxon>Parachlamydiales</taxon>
        <taxon>Candidatus Criblamydiaceae</taxon>
        <taxon>Candidatus Criblamydia</taxon>
    </lineage>
</organism>
<dbReference type="RefSeq" id="WP_041017352.1">
    <property type="nucleotide sequence ID" value="NZ_CCEJ010000004.1"/>
</dbReference>
<keyword evidence="1" id="KW-0067">ATP-binding</keyword>
<dbReference type="Gene3D" id="1.10.20.60">
    <property type="entry name" value="Glu-tRNAGln amidotransferase C subunit, N-terminal domain"/>
    <property type="match status" value="1"/>
</dbReference>
<dbReference type="GO" id="GO:0005524">
    <property type="term" value="F:ATP binding"/>
    <property type="evidence" value="ECO:0007669"/>
    <property type="project" value="UniProtKB-KW"/>
</dbReference>
<comment type="caution">
    <text evidence="2">The sequence shown here is derived from an EMBL/GenBank/DDBJ whole genome shotgun (WGS) entry which is preliminary data.</text>
</comment>
<evidence type="ECO:0000256" key="1">
    <source>
        <dbReference type="HAMAP-Rule" id="MF_00122"/>
    </source>
</evidence>
<dbReference type="PANTHER" id="PTHR15004">
    <property type="entry name" value="GLUTAMYL-TRNA(GLN) AMIDOTRANSFERASE SUBUNIT C, MITOCHONDRIAL"/>
    <property type="match status" value="1"/>
</dbReference>
<reference evidence="2" key="2">
    <citation type="submission" date="2014-09" db="EMBL/GenBank/DDBJ databases">
        <title>Criblamydia sequanensis harbors a mega-plasmid encoding arsenite resistance.</title>
        <authorList>
            <person name="Bertelli C."/>
            <person name="Goesmann A."/>
            <person name="Greub G."/>
        </authorList>
    </citation>
    <scope>NUCLEOTIDE SEQUENCE [LARGE SCALE GENOMIC DNA]</scope>
    <source>
        <strain evidence="2">CRIB-18</strain>
    </source>
</reference>
<dbReference type="GO" id="GO:0006412">
    <property type="term" value="P:translation"/>
    <property type="evidence" value="ECO:0007669"/>
    <property type="project" value="UniProtKB-UniRule"/>
</dbReference>
<dbReference type="AlphaFoldDB" id="A0A090DYM2"/>
<comment type="subunit">
    <text evidence="1">Heterotrimer of A, B and C subunits.</text>
</comment>
<dbReference type="EC" id="6.3.5.-" evidence="1"/>
<evidence type="ECO:0000313" key="3">
    <source>
        <dbReference type="Proteomes" id="UP000031552"/>
    </source>
</evidence>
<dbReference type="Pfam" id="PF02686">
    <property type="entry name" value="GatC"/>
    <property type="match status" value="1"/>
</dbReference>
<dbReference type="eggNOG" id="COG0721">
    <property type="taxonomic scope" value="Bacteria"/>
</dbReference>
<dbReference type="GO" id="GO:0006450">
    <property type="term" value="P:regulation of translational fidelity"/>
    <property type="evidence" value="ECO:0007669"/>
    <property type="project" value="InterPro"/>
</dbReference>
<dbReference type="EMBL" id="CCEJ010000004">
    <property type="protein sequence ID" value="CDR33804.1"/>
    <property type="molecule type" value="Genomic_DNA"/>
</dbReference>
<sequence>MAHLNDELIKKLSELSRIECSEEERKTLLKDLESILGYFDTLAEIDTDNVAPCNHVLSEIYNVMREDEVGETLPRHEFLNLAPSSTGGLIKIPSVMNKNIEIEDLE</sequence>
<proteinExistence type="inferred from homology"/>
<comment type="catalytic activity">
    <reaction evidence="1">
        <text>L-glutamyl-tRNA(Gln) + L-glutamine + ATP + H2O = L-glutaminyl-tRNA(Gln) + L-glutamate + ADP + phosphate + H(+)</text>
        <dbReference type="Rhea" id="RHEA:17521"/>
        <dbReference type="Rhea" id="RHEA-COMP:9681"/>
        <dbReference type="Rhea" id="RHEA-COMP:9684"/>
        <dbReference type="ChEBI" id="CHEBI:15377"/>
        <dbReference type="ChEBI" id="CHEBI:15378"/>
        <dbReference type="ChEBI" id="CHEBI:29985"/>
        <dbReference type="ChEBI" id="CHEBI:30616"/>
        <dbReference type="ChEBI" id="CHEBI:43474"/>
        <dbReference type="ChEBI" id="CHEBI:58359"/>
        <dbReference type="ChEBI" id="CHEBI:78520"/>
        <dbReference type="ChEBI" id="CHEBI:78521"/>
        <dbReference type="ChEBI" id="CHEBI:456216"/>
    </reaction>
</comment>
<dbReference type="HAMAP" id="MF_00122">
    <property type="entry name" value="GatC"/>
    <property type="match status" value="1"/>
</dbReference>
<dbReference type="InterPro" id="IPR036113">
    <property type="entry name" value="Asp/Glu-ADT_sf_sub_c"/>
</dbReference>
<comment type="similarity">
    <text evidence="1">Belongs to the GatC family.</text>
</comment>
<keyword evidence="1 2" id="KW-0436">Ligase</keyword>
<comment type="function">
    <text evidence="1">Allows the formation of correctly charged Asn-tRNA(Asn) or Gln-tRNA(Gln) through the transamidation of misacylated Asp-tRNA(Asn) or Glu-tRNA(Gln) in organisms which lack either or both of asparaginyl-tRNA or glutaminyl-tRNA synthetases. The reaction takes place in the presence of glutamine and ATP through an activated phospho-Asp-tRNA(Asn) or phospho-Glu-tRNA(Gln).</text>
</comment>
<gene>
    <name evidence="1 2" type="primary">gatC</name>
    <name evidence="2" type="ORF">CSEC_0977</name>
</gene>
<reference evidence="2" key="1">
    <citation type="submission" date="2013-12" db="EMBL/GenBank/DDBJ databases">
        <authorList>
            <person name="Linke B."/>
        </authorList>
    </citation>
    <scope>NUCLEOTIDE SEQUENCE [LARGE SCALE GENOMIC DNA]</scope>
    <source>
        <strain evidence="2">CRIB-18</strain>
    </source>
</reference>
<comment type="catalytic activity">
    <reaction evidence="1">
        <text>L-aspartyl-tRNA(Asn) + L-glutamine + ATP + H2O = L-asparaginyl-tRNA(Asn) + L-glutamate + ADP + phosphate + 2 H(+)</text>
        <dbReference type="Rhea" id="RHEA:14513"/>
        <dbReference type="Rhea" id="RHEA-COMP:9674"/>
        <dbReference type="Rhea" id="RHEA-COMP:9677"/>
        <dbReference type="ChEBI" id="CHEBI:15377"/>
        <dbReference type="ChEBI" id="CHEBI:15378"/>
        <dbReference type="ChEBI" id="CHEBI:29985"/>
        <dbReference type="ChEBI" id="CHEBI:30616"/>
        <dbReference type="ChEBI" id="CHEBI:43474"/>
        <dbReference type="ChEBI" id="CHEBI:58359"/>
        <dbReference type="ChEBI" id="CHEBI:78515"/>
        <dbReference type="ChEBI" id="CHEBI:78516"/>
        <dbReference type="ChEBI" id="CHEBI:456216"/>
    </reaction>
</comment>
<evidence type="ECO:0000313" key="2">
    <source>
        <dbReference type="EMBL" id="CDR33804.1"/>
    </source>
</evidence>
<keyword evidence="3" id="KW-1185">Reference proteome</keyword>
<dbReference type="Proteomes" id="UP000031552">
    <property type="component" value="Unassembled WGS sequence"/>
</dbReference>
<keyword evidence="1" id="KW-0547">Nucleotide-binding</keyword>
<dbReference type="STRING" id="1437425.CSEC_0977"/>
<dbReference type="InterPro" id="IPR003837">
    <property type="entry name" value="GatC"/>
</dbReference>
<dbReference type="PANTHER" id="PTHR15004:SF0">
    <property type="entry name" value="GLUTAMYL-TRNA(GLN) AMIDOTRANSFERASE SUBUNIT C, MITOCHONDRIAL"/>
    <property type="match status" value="1"/>
</dbReference>